<keyword evidence="6 11" id="KW-0175">Coiled coil</keyword>
<evidence type="ECO:0000256" key="4">
    <source>
        <dbReference type="ARBA" id="ARBA00022776"/>
    </source>
</evidence>
<evidence type="ECO:0000256" key="6">
    <source>
        <dbReference type="ARBA" id="ARBA00023054"/>
    </source>
</evidence>
<evidence type="ECO:0000256" key="7">
    <source>
        <dbReference type="ARBA" id="ARBA00023242"/>
    </source>
</evidence>
<dbReference type="Gene3D" id="1.10.418.30">
    <property type="entry name" value="Ncd80 complex, Ncd80 subunit"/>
    <property type="match status" value="1"/>
</dbReference>
<keyword evidence="2 10" id="KW-0158">Chromosome</keyword>
<dbReference type="PANTHER" id="PTHR10643:SF2">
    <property type="entry name" value="KINETOCHORE PROTEIN NDC80 HOMOLOG"/>
    <property type="match status" value="1"/>
</dbReference>
<evidence type="ECO:0000259" key="13">
    <source>
        <dbReference type="Pfam" id="PF03801"/>
    </source>
</evidence>
<proteinExistence type="inferred from homology"/>
<protein>
    <recommendedName>
        <fullName evidence="10">Kinetochore protein NDC80</fullName>
    </recommendedName>
</protein>
<evidence type="ECO:0000256" key="8">
    <source>
        <dbReference type="ARBA" id="ARBA00023306"/>
    </source>
</evidence>
<dbReference type="EMBL" id="AZIL01001308">
    <property type="protein sequence ID" value="EWM24208.1"/>
    <property type="molecule type" value="Genomic_DNA"/>
</dbReference>
<dbReference type="GO" id="GO:0051315">
    <property type="term" value="P:attachment of mitotic spindle microtubules to kinetochore"/>
    <property type="evidence" value="ECO:0007669"/>
    <property type="project" value="UniProtKB-UniRule"/>
</dbReference>
<sequence length="718" mass="79850">MRDAFGAPNETCQVRNFNRFYTVIMALSRRRGTLEPLSSSGFNQRQSMGMPSRGVSRTSLGPNFDKVSKPQGRASLHPSSSSSSFSSTTASSSLRNSNGPPRKSSTGLRKSTAYGSHVRQDPRPNTDKGYIQASIRGLINYLTDHNYDQPFSAKILQRPTAKDFTYIVSFLFRQVDANFRITGKLEDEVLAFFKAMRYPFAISKASMQAVGTMHTWPTLLASITWMVELLTYDEEVQNDAANQAALAGSGSGCGSVDDFERADEKALFEYLGKAYKAFLDGDDDLYAQLEDSLVGSFETRCGEMQAQCQALETKIEDMRTEMAACHTRHAALPGLQQRHSDYLSDLGKFRSLIEQLTAHREGLAAKVEKREEELSSLYRSLEDVRGQVGELKAVVAAQELSPEDVARMQQERARLDEALDKAREHKAKMHKTLWEAEIEVSRAVVDLETAAQTFNTKAAALNLIPITARNSNGIQYEMVVSKGAVSASAEPEELIGLDMKGVIRPSLAQIKNVMLDKVHEARTSVLKMLDEEAKTEEEVAEAVAELETLEGKVKKQEEGYKAEKARMEASMAEKSSNVDAVEEQVLHLRSKVLVDLETRTGRNHQRLAQLEAELGLEREEHEQASKAISESIMGALHALADHKEEVKRRLGMFAGDRKLGKRLVPCPGTRLTRTLYTTISPYTYPRLLLLPFSLPLRLSHLHTQRNSANSACRNGTNC</sequence>
<evidence type="ECO:0000256" key="10">
    <source>
        <dbReference type="RuleBase" id="RU368072"/>
    </source>
</evidence>
<accession>W7TL40</accession>
<feature type="coiled-coil region" evidence="11">
    <location>
        <begin position="532"/>
        <end position="627"/>
    </location>
</feature>
<dbReference type="Pfam" id="PF24487">
    <property type="entry name" value="NDC80_loop"/>
    <property type="match status" value="1"/>
</dbReference>
<comment type="subunit">
    <text evidence="10">Component of the NDC80 complex.</text>
</comment>
<dbReference type="GO" id="GO:0005634">
    <property type="term" value="C:nucleus"/>
    <property type="evidence" value="ECO:0007669"/>
    <property type="project" value="UniProtKB-SubCell"/>
</dbReference>
<feature type="region of interest" description="Disordered" evidence="12">
    <location>
        <begin position="34"/>
        <end position="129"/>
    </location>
</feature>
<keyword evidence="9 10" id="KW-0137">Centromere</keyword>
<evidence type="ECO:0000256" key="12">
    <source>
        <dbReference type="SAM" id="MobiDB-lite"/>
    </source>
</evidence>
<comment type="function">
    <text evidence="10">Acts as a component of the essential kinetochore-associated NDC80 complex, which is required for chromosome segregation and spindle checkpoint activity.</text>
</comment>
<evidence type="ECO:0000313" key="15">
    <source>
        <dbReference type="EMBL" id="EWM24208.1"/>
    </source>
</evidence>
<dbReference type="GO" id="GO:0051301">
    <property type="term" value="P:cell division"/>
    <property type="evidence" value="ECO:0007669"/>
    <property type="project" value="UniProtKB-UniRule"/>
</dbReference>
<comment type="subcellular location">
    <subcellularLocation>
        <location evidence="10">Chromosome</location>
        <location evidence="10">Centromere</location>
        <location evidence="10">Kinetochore</location>
    </subcellularLocation>
    <subcellularLocation>
        <location evidence="10">Nucleus</location>
    </subcellularLocation>
</comment>
<dbReference type="InterPro" id="IPR005550">
    <property type="entry name" value="Kinetochore_Ndc80"/>
</dbReference>
<dbReference type="PANTHER" id="PTHR10643">
    <property type="entry name" value="KINETOCHORE PROTEIN NDC80"/>
    <property type="match status" value="1"/>
</dbReference>
<evidence type="ECO:0000256" key="2">
    <source>
        <dbReference type="ARBA" id="ARBA00022454"/>
    </source>
</evidence>
<organism evidence="15 16">
    <name type="scientific">Nannochloropsis gaditana</name>
    <dbReference type="NCBI Taxonomy" id="72520"/>
    <lineage>
        <taxon>Eukaryota</taxon>
        <taxon>Sar</taxon>
        <taxon>Stramenopiles</taxon>
        <taxon>Ochrophyta</taxon>
        <taxon>Eustigmatophyceae</taxon>
        <taxon>Eustigmatales</taxon>
        <taxon>Monodopsidaceae</taxon>
        <taxon>Nannochloropsis</taxon>
    </lineage>
</organism>
<feature type="compositionally biased region" description="Polar residues" evidence="12">
    <location>
        <begin position="36"/>
        <end position="61"/>
    </location>
</feature>
<dbReference type="AlphaFoldDB" id="W7TL40"/>
<feature type="coiled-coil region" evidence="11">
    <location>
        <begin position="353"/>
        <end position="428"/>
    </location>
</feature>
<evidence type="ECO:0000256" key="1">
    <source>
        <dbReference type="ARBA" id="ARBA00007050"/>
    </source>
</evidence>
<dbReference type="InterPro" id="IPR057091">
    <property type="entry name" value="NDC80_loop"/>
</dbReference>
<comment type="similarity">
    <text evidence="1 10">Belongs to the NDC80/HEC1 family.</text>
</comment>
<keyword evidence="4 10" id="KW-0498">Mitosis</keyword>
<evidence type="ECO:0000259" key="14">
    <source>
        <dbReference type="Pfam" id="PF24487"/>
    </source>
</evidence>
<name>W7TL40_9STRA</name>
<keyword evidence="5 10" id="KW-0995">Kinetochore</keyword>
<evidence type="ECO:0000256" key="5">
    <source>
        <dbReference type="ARBA" id="ARBA00022838"/>
    </source>
</evidence>
<feature type="domain" description="Kinetochore protein Ndc80 CH" evidence="13">
    <location>
        <begin position="97"/>
        <end position="234"/>
    </location>
</feature>
<dbReference type="Gene3D" id="1.10.287.1490">
    <property type="match status" value="1"/>
</dbReference>
<keyword evidence="8 10" id="KW-0131">Cell cycle</keyword>
<evidence type="ECO:0000256" key="11">
    <source>
        <dbReference type="SAM" id="Coils"/>
    </source>
</evidence>
<keyword evidence="3 10" id="KW-0132">Cell division</keyword>
<feature type="domain" description="Kinetochore protein NDC80 loop region" evidence="14">
    <location>
        <begin position="430"/>
        <end position="647"/>
    </location>
</feature>
<keyword evidence="16" id="KW-1185">Reference proteome</keyword>
<feature type="compositionally biased region" description="Low complexity" evidence="12">
    <location>
        <begin position="73"/>
        <end position="98"/>
    </location>
</feature>
<dbReference type="Pfam" id="PF03801">
    <property type="entry name" value="Ndc80_HEC"/>
    <property type="match status" value="1"/>
</dbReference>
<keyword evidence="7 10" id="KW-0539">Nucleus</keyword>
<dbReference type="Proteomes" id="UP000019335">
    <property type="component" value="Chromosome 14"/>
</dbReference>
<evidence type="ECO:0000256" key="3">
    <source>
        <dbReference type="ARBA" id="ARBA00022618"/>
    </source>
</evidence>
<gene>
    <name evidence="15" type="ORF">Naga_100217g2</name>
</gene>
<reference evidence="15 16" key="1">
    <citation type="journal article" date="2014" name="Mol. Plant">
        <title>Chromosome Scale Genome Assembly and Transcriptome Profiling of Nannochloropsis gaditana in Nitrogen Depletion.</title>
        <authorList>
            <person name="Corteggiani Carpinelli E."/>
            <person name="Telatin A."/>
            <person name="Vitulo N."/>
            <person name="Forcato C."/>
            <person name="D'Angelo M."/>
            <person name="Schiavon R."/>
            <person name="Vezzi A."/>
            <person name="Giacometti G.M."/>
            <person name="Morosinotto T."/>
            <person name="Valle G."/>
        </authorList>
    </citation>
    <scope>NUCLEOTIDE SEQUENCE [LARGE SCALE GENOMIC DNA]</scope>
    <source>
        <strain evidence="15 16">B-31</strain>
    </source>
</reference>
<dbReference type="OrthoDB" id="7459479at2759"/>
<evidence type="ECO:0000313" key="16">
    <source>
        <dbReference type="Proteomes" id="UP000019335"/>
    </source>
</evidence>
<evidence type="ECO:0000256" key="9">
    <source>
        <dbReference type="ARBA" id="ARBA00023328"/>
    </source>
</evidence>
<comment type="caution">
    <text evidence="15">The sequence shown here is derived from an EMBL/GenBank/DDBJ whole genome shotgun (WGS) entry which is preliminary data.</text>
</comment>
<dbReference type="InterPro" id="IPR038273">
    <property type="entry name" value="Ndc80_sf"/>
</dbReference>
<dbReference type="InterPro" id="IPR055260">
    <property type="entry name" value="Ndc80_CH"/>
</dbReference>
<dbReference type="GO" id="GO:0031262">
    <property type="term" value="C:Ndc80 complex"/>
    <property type="evidence" value="ECO:0007669"/>
    <property type="project" value="UniProtKB-UniRule"/>
</dbReference>